<evidence type="ECO:0000256" key="7">
    <source>
        <dbReference type="ARBA" id="ARBA00022989"/>
    </source>
</evidence>
<keyword evidence="11" id="KW-0614">Plasmid</keyword>
<evidence type="ECO:0000259" key="10">
    <source>
        <dbReference type="PROSITE" id="PS50893"/>
    </source>
</evidence>
<dbReference type="SMART" id="SM00382">
    <property type="entry name" value="AAA"/>
    <property type="match status" value="1"/>
</dbReference>
<feature type="transmembrane region" description="Helical" evidence="9">
    <location>
        <begin position="12"/>
        <end position="33"/>
    </location>
</feature>
<dbReference type="CDD" id="cd06581">
    <property type="entry name" value="TM_PBP1_LivM_like"/>
    <property type="match status" value="1"/>
</dbReference>
<dbReference type="GeneID" id="78900147"/>
<feature type="transmembrane region" description="Helical" evidence="9">
    <location>
        <begin position="287"/>
        <end position="308"/>
    </location>
</feature>
<keyword evidence="4 9" id="KW-0812">Transmembrane</keyword>
<feature type="transmembrane region" description="Helical" evidence="9">
    <location>
        <begin position="94"/>
        <end position="116"/>
    </location>
</feature>
<gene>
    <name evidence="11" type="ORF">PYTT13_21135</name>
</gene>
<evidence type="ECO:0000256" key="9">
    <source>
        <dbReference type="SAM" id="Phobius"/>
    </source>
</evidence>
<keyword evidence="6" id="KW-0067">ATP-binding</keyword>
<dbReference type="GO" id="GO:0005524">
    <property type="term" value="F:ATP binding"/>
    <property type="evidence" value="ECO:0007669"/>
    <property type="project" value="UniProtKB-KW"/>
</dbReference>
<geneLocation type="plasmid" evidence="12">
    <name>ptt13-3</name>
</geneLocation>
<dbReference type="Pfam" id="PF02653">
    <property type="entry name" value="BPD_transp_2"/>
    <property type="match status" value="1"/>
</dbReference>
<dbReference type="PANTHER" id="PTHR45772:SF2">
    <property type="entry name" value="ABC TRANSPORTER ATP-BINDING PROTEIN"/>
    <property type="match status" value="1"/>
</dbReference>
<evidence type="ECO:0000256" key="8">
    <source>
        <dbReference type="ARBA" id="ARBA00023136"/>
    </source>
</evidence>
<dbReference type="GO" id="GO:0015658">
    <property type="term" value="F:branched-chain amino acid transmembrane transporter activity"/>
    <property type="evidence" value="ECO:0007669"/>
    <property type="project" value="InterPro"/>
</dbReference>
<feature type="transmembrane region" description="Helical" evidence="9">
    <location>
        <begin position="165"/>
        <end position="185"/>
    </location>
</feature>
<dbReference type="Gene3D" id="3.40.50.300">
    <property type="entry name" value="P-loop containing nucleotide triphosphate hydrolases"/>
    <property type="match status" value="1"/>
</dbReference>
<feature type="transmembrane region" description="Helical" evidence="9">
    <location>
        <begin position="252"/>
        <end position="275"/>
    </location>
</feature>
<dbReference type="InterPro" id="IPR003439">
    <property type="entry name" value="ABC_transporter-like_ATP-bd"/>
</dbReference>
<feature type="transmembrane region" description="Helical" evidence="9">
    <location>
        <begin position="215"/>
        <end position="240"/>
    </location>
</feature>
<reference evidence="11 12" key="1">
    <citation type="submission" date="2017-10" db="EMBL/GenBank/DDBJ databases">
        <title>Complete genome sequence of Paracoccus yeei TT13 isolated from human skin.</title>
        <authorList>
            <person name="Lee K."/>
            <person name="Lim J.Y."/>
            <person name="Hwang I."/>
        </authorList>
    </citation>
    <scope>NUCLEOTIDE SEQUENCE [LARGE SCALE GENOMIC DNA]</scope>
    <source>
        <strain evidence="11 12">TT13</strain>
        <plasmid evidence="12">Plasmid ptt13-3</plasmid>
    </source>
</reference>
<keyword evidence="8 9" id="KW-0472">Membrane</keyword>
<evidence type="ECO:0000256" key="2">
    <source>
        <dbReference type="ARBA" id="ARBA00022448"/>
    </source>
</evidence>
<keyword evidence="7 9" id="KW-1133">Transmembrane helix</keyword>
<dbReference type="SUPFAM" id="SSF52540">
    <property type="entry name" value="P-loop containing nucleoside triphosphate hydrolases"/>
    <property type="match status" value="1"/>
</dbReference>
<proteinExistence type="predicted"/>
<feature type="transmembrane region" description="Helical" evidence="9">
    <location>
        <begin position="39"/>
        <end position="58"/>
    </location>
</feature>
<dbReference type="InterPro" id="IPR001851">
    <property type="entry name" value="ABC_transp_permease"/>
</dbReference>
<comment type="subcellular location">
    <subcellularLocation>
        <location evidence="1">Cell membrane</location>
        <topology evidence="1">Multi-pass membrane protein</topology>
    </subcellularLocation>
</comment>
<feature type="transmembrane region" description="Helical" evidence="9">
    <location>
        <begin position="123"/>
        <end position="145"/>
    </location>
</feature>
<evidence type="ECO:0000256" key="5">
    <source>
        <dbReference type="ARBA" id="ARBA00022741"/>
    </source>
</evidence>
<evidence type="ECO:0000256" key="6">
    <source>
        <dbReference type="ARBA" id="ARBA00022840"/>
    </source>
</evidence>
<dbReference type="RefSeq" id="WP_099650654.1">
    <property type="nucleotide sequence ID" value="NZ_CAJGAB010000026.1"/>
</dbReference>
<name>A0A2D2C742_9RHOB</name>
<dbReference type="GO" id="GO:0005886">
    <property type="term" value="C:plasma membrane"/>
    <property type="evidence" value="ECO:0007669"/>
    <property type="project" value="UniProtKB-SubCell"/>
</dbReference>
<evidence type="ECO:0000313" key="12">
    <source>
        <dbReference type="Proteomes" id="UP000229314"/>
    </source>
</evidence>
<keyword evidence="3" id="KW-1003">Cell membrane</keyword>
<dbReference type="InterPro" id="IPR043428">
    <property type="entry name" value="LivM-like"/>
</dbReference>
<dbReference type="EMBL" id="CP024425">
    <property type="protein sequence ID" value="ATQ58325.1"/>
    <property type="molecule type" value="Genomic_DNA"/>
</dbReference>
<dbReference type="Pfam" id="PF00005">
    <property type="entry name" value="ABC_tran"/>
    <property type="match status" value="1"/>
</dbReference>
<evidence type="ECO:0000256" key="4">
    <source>
        <dbReference type="ARBA" id="ARBA00022692"/>
    </source>
</evidence>
<evidence type="ECO:0000313" key="11">
    <source>
        <dbReference type="EMBL" id="ATQ58325.1"/>
    </source>
</evidence>
<keyword evidence="2" id="KW-0813">Transport</keyword>
<protein>
    <submittedName>
        <fullName evidence="11">Branched-chain amino acid ABC transporter substrate-binding protein</fullName>
    </submittedName>
</protein>
<dbReference type="AlphaFoldDB" id="A0A2D2C742"/>
<keyword evidence="5" id="KW-0547">Nucleotide-binding</keyword>
<dbReference type="InterPro" id="IPR051120">
    <property type="entry name" value="ABC_AA/LPS_Transport"/>
</dbReference>
<dbReference type="InterPro" id="IPR027417">
    <property type="entry name" value="P-loop_NTPase"/>
</dbReference>
<evidence type="ECO:0000256" key="1">
    <source>
        <dbReference type="ARBA" id="ARBA00004651"/>
    </source>
</evidence>
<dbReference type="PROSITE" id="PS50893">
    <property type="entry name" value="ABC_TRANSPORTER_2"/>
    <property type="match status" value="1"/>
</dbReference>
<feature type="domain" description="ABC transporter" evidence="10">
    <location>
        <begin position="352"/>
        <end position="592"/>
    </location>
</feature>
<dbReference type="Proteomes" id="UP000229314">
    <property type="component" value="Plasmid pTT13-3"/>
</dbReference>
<sequence>MRDTSAAITTRFRVAATGCIVGLLAVAVAPFLLDTYLTNILIRTLFLAAVVMTVDILWGTVGILTFGQSAFFGIGAYACGLIFTHYGFGPGWALAGLALGIGVAAIVAAATGWLAFFHGSSPLYASIITLALPIVLTQVIFSGGNFTGSSSGLSGFPTYYWDLEVWFWIAGAFLVLTTTAAWLLVRSDFGRVMVAIRENEERCAYLGIPVSRIKITLMIASAVIASAAGFGYAAFSNVVAPELASFQLGTEFLIWTALGGRGTLLGPIFAALGIDTMSSWLSGAMPFLWKLLIGVVFVAVIVLLPRGFAPLVGGLFRRVLPLRTAAEPARVLVPDTRSRLGQATNDDQRPPLVIEHLSRRYGSLSVLTDVTMTGRASHLLGIIGPNGAGKTTLMRCISDGSERSGGKVEIGGADIGRGAPQDIVALGVGRSFQNTNLFDTLTVADCLLLARYRIDGARLFRSSAGIALPEPALDILRTTGLDQRLADETGNLSHGMKRGLELAMVLATEPSVLLLDEPTAGLTKPERMVIGKVLGRLTRDYGLCIVLIEHDLDFVREVSDRVVVLHQGEILMEGTVDEVVSSDLVRSVYAGHHVEAA</sequence>
<accession>A0A2D2C742</accession>
<dbReference type="GO" id="GO:0016887">
    <property type="term" value="F:ATP hydrolysis activity"/>
    <property type="evidence" value="ECO:0007669"/>
    <property type="project" value="InterPro"/>
</dbReference>
<dbReference type="PANTHER" id="PTHR45772">
    <property type="entry name" value="CONSERVED COMPONENT OF ABC TRANSPORTER FOR NATURAL AMINO ACIDS-RELATED"/>
    <property type="match status" value="1"/>
</dbReference>
<dbReference type="InterPro" id="IPR003593">
    <property type="entry name" value="AAA+_ATPase"/>
</dbReference>
<organism evidence="11 12">
    <name type="scientific">Paracoccus yeei</name>
    <dbReference type="NCBI Taxonomy" id="147645"/>
    <lineage>
        <taxon>Bacteria</taxon>
        <taxon>Pseudomonadati</taxon>
        <taxon>Pseudomonadota</taxon>
        <taxon>Alphaproteobacteria</taxon>
        <taxon>Rhodobacterales</taxon>
        <taxon>Paracoccaceae</taxon>
        <taxon>Paracoccus</taxon>
    </lineage>
</organism>
<feature type="transmembrane region" description="Helical" evidence="9">
    <location>
        <begin position="70"/>
        <end position="88"/>
    </location>
</feature>
<evidence type="ECO:0000256" key="3">
    <source>
        <dbReference type="ARBA" id="ARBA00022475"/>
    </source>
</evidence>